<dbReference type="InterPro" id="IPR015422">
    <property type="entry name" value="PyrdxlP-dep_Trfase_small"/>
</dbReference>
<dbReference type="Gene3D" id="3.40.640.10">
    <property type="entry name" value="Type I PLP-dependent aspartate aminotransferase-like (Major domain)"/>
    <property type="match status" value="1"/>
</dbReference>
<dbReference type="PANTHER" id="PTHR43206">
    <property type="entry name" value="AMINOTRANSFERASE"/>
    <property type="match status" value="1"/>
</dbReference>
<dbReference type="InterPro" id="IPR015424">
    <property type="entry name" value="PyrdxlP-dep_Trfase"/>
</dbReference>
<evidence type="ECO:0000256" key="7">
    <source>
        <dbReference type="ARBA" id="ARBA00030921"/>
    </source>
</evidence>
<evidence type="ECO:0000256" key="8">
    <source>
        <dbReference type="ARBA" id="ARBA00050040"/>
    </source>
</evidence>
<dbReference type="CDD" id="cd00610">
    <property type="entry name" value="OAT_like"/>
    <property type="match status" value="1"/>
</dbReference>
<dbReference type="STRING" id="1797994.A2227_01230"/>
<evidence type="ECO:0000256" key="2">
    <source>
        <dbReference type="ARBA" id="ARBA00008954"/>
    </source>
</evidence>
<dbReference type="SUPFAM" id="SSF53383">
    <property type="entry name" value="PLP-dependent transferases"/>
    <property type="match status" value="1"/>
</dbReference>
<dbReference type="GO" id="GO:0030170">
    <property type="term" value="F:pyridoxal phosphate binding"/>
    <property type="evidence" value="ECO:0007669"/>
    <property type="project" value="InterPro"/>
</dbReference>
<evidence type="ECO:0000313" key="11">
    <source>
        <dbReference type="Proteomes" id="UP000178367"/>
    </source>
</evidence>
<dbReference type="Proteomes" id="UP000178367">
    <property type="component" value="Unassembled WGS sequence"/>
</dbReference>
<dbReference type="PIRSF" id="PIRSF000521">
    <property type="entry name" value="Transaminase_4ab_Lys_Orn"/>
    <property type="match status" value="1"/>
</dbReference>
<evidence type="ECO:0000256" key="6">
    <source>
        <dbReference type="ARBA" id="ARBA00022898"/>
    </source>
</evidence>
<dbReference type="Gene3D" id="3.90.1150.10">
    <property type="entry name" value="Aspartate Aminotransferase, domain 1"/>
    <property type="match status" value="1"/>
</dbReference>
<dbReference type="InterPro" id="IPR015421">
    <property type="entry name" value="PyrdxlP-dep_Trfase_major"/>
</dbReference>
<evidence type="ECO:0000256" key="3">
    <source>
        <dbReference type="ARBA" id="ARBA00013071"/>
    </source>
</evidence>
<organism evidence="10 11">
    <name type="scientific">Candidatus Falkowbacteria bacterium RIFOXYA2_FULL_47_19</name>
    <dbReference type="NCBI Taxonomy" id="1797994"/>
    <lineage>
        <taxon>Bacteria</taxon>
        <taxon>Candidatus Falkowiibacteriota</taxon>
    </lineage>
</organism>
<keyword evidence="6 9" id="KW-0663">Pyridoxal phosphate</keyword>
<dbReference type="EC" id="2.6.1.36" evidence="3"/>
<comment type="similarity">
    <text evidence="2 9">Belongs to the class-III pyridoxal-phosphate-dependent aminotransferase family.</text>
</comment>
<dbReference type="AlphaFoldDB" id="A0A1F5SGY2"/>
<evidence type="ECO:0000256" key="9">
    <source>
        <dbReference type="RuleBase" id="RU003560"/>
    </source>
</evidence>
<reference evidence="10 11" key="1">
    <citation type="journal article" date="2016" name="Nat. Commun.">
        <title>Thousands of microbial genomes shed light on interconnected biogeochemical processes in an aquifer system.</title>
        <authorList>
            <person name="Anantharaman K."/>
            <person name="Brown C.T."/>
            <person name="Hug L.A."/>
            <person name="Sharon I."/>
            <person name="Castelle C.J."/>
            <person name="Probst A.J."/>
            <person name="Thomas B.C."/>
            <person name="Singh A."/>
            <person name="Wilkins M.J."/>
            <person name="Karaoz U."/>
            <person name="Brodie E.L."/>
            <person name="Williams K.H."/>
            <person name="Hubbard S.S."/>
            <person name="Banfield J.F."/>
        </authorList>
    </citation>
    <scope>NUCLEOTIDE SEQUENCE [LARGE SCALE GENOMIC DNA]</scope>
</reference>
<dbReference type="GO" id="GO:0045484">
    <property type="term" value="F:L-lysine 6-transaminase activity"/>
    <property type="evidence" value="ECO:0007669"/>
    <property type="project" value="UniProtKB-EC"/>
</dbReference>
<name>A0A1F5SGY2_9BACT</name>
<sequence>MENVKYQIPPAEVLDTLGKYILVDGFHTVIDLVKSHDNYIVDAVTGQEILDCYSYFASLPIGHNHPKLFYDDFLKALFRATIANPSNSDIYCPEYAWAVKTFAEFAKPAEFKYMFFVAGGAPAIGNALKVAFDWRTRKEMNANFLPPKAGYGVLHLKEAFHGRLGYTLSLTNTDPVKTEYFPKFDWPRITNPKIRFGKDGRISNATSVQRAEREAMIQIDRAMRRQEIAALILEPIQGEGGDNHFRPCFFKALRQKCDDNDIMLIFDEVQTGVGLTGRMWAYEHFGVTPDILVFGKKTQVCGIMATERVDEVPDNVFRKSGRINSTWGANLADFLRGARYLEIICEDNLVANAATVGKYFLDKLRAEVYDPKHAQNIRGRGLMIAFDFKDAATRNEFRRKAWDNGLATLSCGTYSVRFRPPLTFTKENVDEAIRIIKKSL</sequence>
<dbReference type="Pfam" id="PF00202">
    <property type="entry name" value="Aminotran_3"/>
    <property type="match status" value="1"/>
</dbReference>
<dbReference type="InterPro" id="IPR017657">
    <property type="entry name" value="L-lysine_6-transaminase"/>
</dbReference>
<evidence type="ECO:0000256" key="4">
    <source>
        <dbReference type="ARBA" id="ARBA00022576"/>
    </source>
</evidence>
<gene>
    <name evidence="10" type="ORF">A2227_01230</name>
</gene>
<evidence type="ECO:0000313" key="10">
    <source>
        <dbReference type="EMBL" id="OGF25806.1"/>
    </source>
</evidence>
<proteinExistence type="inferred from homology"/>
<evidence type="ECO:0000256" key="1">
    <source>
        <dbReference type="ARBA" id="ARBA00001933"/>
    </source>
</evidence>
<dbReference type="GO" id="GO:0009450">
    <property type="term" value="P:gamma-aminobutyric acid catabolic process"/>
    <property type="evidence" value="ECO:0007669"/>
    <property type="project" value="TreeGrafter"/>
</dbReference>
<dbReference type="EMBL" id="MFGB01000020">
    <property type="protein sequence ID" value="OGF25806.1"/>
    <property type="molecule type" value="Genomic_DNA"/>
</dbReference>
<dbReference type="PANTHER" id="PTHR43206:SF2">
    <property type="entry name" value="4-AMINOBUTYRATE AMINOTRANSFERASE GABT"/>
    <property type="match status" value="1"/>
</dbReference>
<dbReference type="InterPro" id="IPR049704">
    <property type="entry name" value="Aminotrans_3_PPA_site"/>
</dbReference>
<evidence type="ECO:0000256" key="5">
    <source>
        <dbReference type="ARBA" id="ARBA00022679"/>
    </source>
</evidence>
<accession>A0A1F5SGY2</accession>
<comment type="cofactor">
    <cofactor evidence="1">
        <name>pyridoxal 5'-phosphate</name>
        <dbReference type="ChEBI" id="CHEBI:597326"/>
    </cofactor>
</comment>
<dbReference type="PROSITE" id="PS00600">
    <property type="entry name" value="AA_TRANSFER_CLASS_3"/>
    <property type="match status" value="1"/>
</dbReference>
<dbReference type="InterPro" id="IPR005814">
    <property type="entry name" value="Aminotrans_3"/>
</dbReference>
<keyword evidence="4" id="KW-0032">Aminotransferase</keyword>
<protein>
    <recommendedName>
        <fullName evidence="8">L-lysine-epsilon aminotransferase</fullName>
        <ecNumber evidence="3">2.6.1.36</ecNumber>
    </recommendedName>
    <alternativeName>
        <fullName evidence="7">Lysine 6-aminotransferase</fullName>
    </alternativeName>
</protein>
<comment type="caution">
    <text evidence="10">The sequence shown here is derived from an EMBL/GenBank/DDBJ whole genome shotgun (WGS) entry which is preliminary data.</text>
</comment>
<keyword evidence="5" id="KW-0808">Transferase</keyword>
<dbReference type="NCBIfam" id="TIGR03251">
    <property type="entry name" value="LAT_fam"/>
    <property type="match status" value="1"/>
</dbReference>
<dbReference type="GO" id="GO:0017000">
    <property type="term" value="P:antibiotic biosynthetic process"/>
    <property type="evidence" value="ECO:0007669"/>
    <property type="project" value="InterPro"/>
</dbReference>